<evidence type="ECO:0000313" key="2">
    <source>
        <dbReference type="EMBL" id="SEL31389.1"/>
    </source>
</evidence>
<reference evidence="2 3" key="1">
    <citation type="submission" date="2016-10" db="EMBL/GenBank/DDBJ databases">
        <authorList>
            <person name="de Groot N.N."/>
        </authorList>
    </citation>
    <scope>NUCLEOTIDE SEQUENCE [LARGE SCALE GENOMIC DNA]</scope>
    <source>
        <strain evidence="2 3">JCM 19513</strain>
    </source>
</reference>
<sequence>MSHPDYAQDKQISRLRIVVTLVLSLLGGSVAWMMLERASAVLEQRTVAAIRGSLADSVLAEVAEAMAAGKPAPDLHAVNPFTLLSWQPEQYCGELQGNAAPQPGCWHYLTDRKWVVYRLQARWITPEEGGILALEIRRLGAEVLNSSHNVPKNGTAAVYEMDDVSAEELRRYIRRLEL</sequence>
<evidence type="ECO:0000256" key="1">
    <source>
        <dbReference type="SAM" id="Phobius"/>
    </source>
</evidence>
<dbReference type="AlphaFoldDB" id="A0A1H7P6Y7"/>
<accession>A0A1H7P6Y7</accession>
<keyword evidence="1" id="KW-0472">Membrane</keyword>
<keyword evidence="1" id="KW-0812">Transmembrane</keyword>
<dbReference type="STRING" id="1429083.GCA_001885685_01733"/>
<dbReference type="Proteomes" id="UP000185766">
    <property type="component" value="Unassembled WGS sequence"/>
</dbReference>
<dbReference type="RefSeq" id="WP_074868555.1">
    <property type="nucleotide sequence ID" value="NZ_FOAS01000010.1"/>
</dbReference>
<keyword evidence="3" id="KW-1185">Reference proteome</keyword>
<dbReference type="EMBL" id="FOAS01000010">
    <property type="protein sequence ID" value="SEL31389.1"/>
    <property type="molecule type" value="Genomic_DNA"/>
</dbReference>
<feature type="transmembrane region" description="Helical" evidence="1">
    <location>
        <begin position="15"/>
        <end position="35"/>
    </location>
</feature>
<gene>
    <name evidence="2" type="ORF">SAMN05216214_110140</name>
</gene>
<name>A0A1H7P6Y7_9GAMM</name>
<organism evidence="2 3">
    <name type="scientific">Atopomonas hussainii</name>
    <dbReference type="NCBI Taxonomy" id="1429083"/>
    <lineage>
        <taxon>Bacteria</taxon>
        <taxon>Pseudomonadati</taxon>
        <taxon>Pseudomonadota</taxon>
        <taxon>Gammaproteobacteria</taxon>
        <taxon>Pseudomonadales</taxon>
        <taxon>Pseudomonadaceae</taxon>
        <taxon>Atopomonas</taxon>
    </lineage>
</organism>
<proteinExistence type="predicted"/>
<evidence type="ECO:0000313" key="3">
    <source>
        <dbReference type="Proteomes" id="UP000185766"/>
    </source>
</evidence>
<protein>
    <submittedName>
        <fullName evidence="2">Uncharacterized protein</fullName>
    </submittedName>
</protein>
<keyword evidence="1" id="KW-1133">Transmembrane helix</keyword>